<dbReference type="Proteomes" id="UP001183176">
    <property type="component" value="Unassembled WGS sequence"/>
</dbReference>
<evidence type="ECO:0008006" key="3">
    <source>
        <dbReference type="Google" id="ProtNLM"/>
    </source>
</evidence>
<dbReference type="RefSeq" id="WP_311425273.1">
    <property type="nucleotide sequence ID" value="NZ_JAVREH010000072.1"/>
</dbReference>
<dbReference type="EMBL" id="JAVREH010000072">
    <property type="protein sequence ID" value="MDT0264130.1"/>
    <property type="molecule type" value="Genomic_DNA"/>
</dbReference>
<name>A0ABU2JGL2_9ACTN</name>
<organism evidence="1 2">
    <name type="scientific">Jatrophihabitans lederbergiae</name>
    <dbReference type="NCBI Taxonomy" id="3075547"/>
    <lineage>
        <taxon>Bacteria</taxon>
        <taxon>Bacillati</taxon>
        <taxon>Actinomycetota</taxon>
        <taxon>Actinomycetes</taxon>
        <taxon>Jatrophihabitantales</taxon>
        <taxon>Jatrophihabitantaceae</taxon>
        <taxon>Jatrophihabitans</taxon>
    </lineage>
</organism>
<evidence type="ECO:0000313" key="1">
    <source>
        <dbReference type="EMBL" id="MDT0264130.1"/>
    </source>
</evidence>
<evidence type="ECO:0000313" key="2">
    <source>
        <dbReference type="Proteomes" id="UP001183176"/>
    </source>
</evidence>
<keyword evidence="2" id="KW-1185">Reference proteome</keyword>
<comment type="caution">
    <text evidence="1">The sequence shown here is derived from an EMBL/GenBank/DDBJ whole genome shotgun (WGS) entry which is preliminary data.</text>
</comment>
<accession>A0ABU2JGL2</accession>
<gene>
    <name evidence="1" type="ORF">RM423_22425</name>
</gene>
<proteinExistence type="predicted"/>
<reference evidence="2" key="1">
    <citation type="submission" date="2023-07" db="EMBL/GenBank/DDBJ databases">
        <title>30 novel species of actinomycetes from the DSMZ collection.</title>
        <authorList>
            <person name="Nouioui I."/>
        </authorList>
    </citation>
    <scope>NUCLEOTIDE SEQUENCE [LARGE SCALE GENOMIC DNA]</scope>
    <source>
        <strain evidence="2">DSM 44399</strain>
    </source>
</reference>
<protein>
    <recommendedName>
        <fullName evidence="3">DUF2384 domain-containing protein</fullName>
    </recommendedName>
</protein>
<sequence>MTMITPARPDLDAYVYATRAAQPDLVRGLVDLLGARLVAYLAGVKETRAVRQWAEGVRRIHNSEDEQRLRVSLQAALMVSQRDTAEVVQSWFQGLNPHLDDRSPARVLREAPVAEVGPAVLAAARAFAAVG</sequence>